<sequence>MLAGDLVTLRPIEPDDLTTLARFANDVEVSLLVGGQAPVPQPVASVTALYERRREPRRDQLRHHRQ</sequence>
<dbReference type="RefSeq" id="WP_273942723.1">
    <property type="nucleotide sequence ID" value="NZ_CP097263.1"/>
</dbReference>
<dbReference type="EMBL" id="JBHLUD010000002">
    <property type="protein sequence ID" value="MFC0541289.1"/>
    <property type="molecule type" value="Genomic_DNA"/>
</dbReference>
<keyword evidence="2" id="KW-1185">Reference proteome</keyword>
<comment type="caution">
    <text evidence="1">The sequence shown here is derived from an EMBL/GenBank/DDBJ whole genome shotgun (WGS) entry which is preliminary data.</text>
</comment>
<evidence type="ECO:0008006" key="3">
    <source>
        <dbReference type="Google" id="ProtNLM"/>
    </source>
</evidence>
<proteinExistence type="predicted"/>
<dbReference type="SUPFAM" id="SSF55729">
    <property type="entry name" value="Acyl-CoA N-acyltransferases (Nat)"/>
    <property type="match status" value="1"/>
</dbReference>
<organism evidence="1 2">
    <name type="scientific">Kutzneria chonburiensis</name>
    <dbReference type="NCBI Taxonomy" id="1483604"/>
    <lineage>
        <taxon>Bacteria</taxon>
        <taxon>Bacillati</taxon>
        <taxon>Actinomycetota</taxon>
        <taxon>Actinomycetes</taxon>
        <taxon>Pseudonocardiales</taxon>
        <taxon>Pseudonocardiaceae</taxon>
        <taxon>Kutzneria</taxon>
    </lineage>
</organism>
<evidence type="ECO:0000313" key="2">
    <source>
        <dbReference type="Proteomes" id="UP001589810"/>
    </source>
</evidence>
<name>A0ABV6MM74_9PSEU</name>
<protein>
    <recommendedName>
        <fullName evidence="3">Acetyltransferase</fullName>
    </recommendedName>
</protein>
<accession>A0ABV6MM74</accession>
<evidence type="ECO:0000313" key="1">
    <source>
        <dbReference type="EMBL" id="MFC0541289.1"/>
    </source>
</evidence>
<reference evidence="1 2" key="1">
    <citation type="submission" date="2024-09" db="EMBL/GenBank/DDBJ databases">
        <authorList>
            <person name="Sun Q."/>
            <person name="Mori K."/>
        </authorList>
    </citation>
    <scope>NUCLEOTIDE SEQUENCE [LARGE SCALE GENOMIC DNA]</scope>
    <source>
        <strain evidence="1 2">TBRC 1432</strain>
    </source>
</reference>
<dbReference type="Proteomes" id="UP001589810">
    <property type="component" value="Unassembled WGS sequence"/>
</dbReference>
<gene>
    <name evidence="1" type="ORF">ACFFH7_07330</name>
</gene>
<dbReference type="InterPro" id="IPR016181">
    <property type="entry name" value="Acyl_CoA_acyltransferase"/>
</dbReference>